<dbReference type="InterPro" id="IPR029063">
    <property type="entry name" value="SAM-dependent_MTases_sf"/>
</dbReference>
<dbReference type="InterPro" id="IPR019410">
    <property type="entry name" value="Methyltransf_16"/>
</dbReference>
<sequence>MPGYLLKHEIIEVIGAASLNIRSLLDRQQFADPLGDAQGLGISSAAWPLFGLVWPSGLHLAAAMAIRPLRVAERILEIGCGLGLASLVAHRRGVDVTASDCHPLAGSFLRENLRLNELPPMPYCHGHWGAQEASMEDLQVDTHQAVFGPKVKGLFDLIIGSDVLYERDDAGVLSSFIGRHGAPVCEVMIIDPNRGNRSPFHRRMAAMGYTLNETPIRRPQSVEDSPYSGRLLHYRRVASAAGSPCGSAS</sequence>
<accession>A0A7Y9R236</accession>
<dbReference type="Pfam" id="PF10294">
    <property type="entry name" value="Methyltransf_16"/>
    <property type="match status" value="1"/>
</dbReference>
<organism evidence="1 2">
    <name type="scientific">Sphaerotilus montanus</name>
    <dbReference type="NCBI Taxonomy" id="522889"/>
    <lineage>
        <taxon>Bacteria</taxon>
        <taxon>Pseudomonadati</taxon>
        <taxon>Pseudomonadota</taxon>
        <taxon>Betaproteobacteria</taxon>
        <taxon>Burkholderiales</taxon>
        <taxon>Sphaerotilaceae</taxon>
        <taxon>Sphaerotilus</taxon>
    </lineage>
</organism>
<dbReference type="RefSeq" id="WP_179634928.1">
    <property type="nucleotide sequence ID" value="NZ_CAXYYM010000047.1"/>
</dbReference>
<evidence type="ECO:0000313" key="2">
    <source>
        <dbReference type="Proteomes" id="UP000518288"/>
    </source>
</evidence>
<proteinExistence type="predicted"/>
<dbReference type="AlphaFoldDB" id="A0A7Y9R236"/>
<dbReference type="Proteomes" id="UP000518288">
    <property type="component" value="Unassembled WGS sequence"/>
</dbReference>
<dbReference type="Gene3D" id="3.40.50.150">
    <property type="entry name" value="Vaccinia Virus protein VP39"/>
    <property type="match status" value="1"/>
</dbReference>
<protein>
    <submittedName>
        <fullName evidence="1">Putative nicotinamide N-methyase</fullName>
    </submittedName>
</protein>
<dbReference type="PANTHER" id="PTHR14614">
    <property type="entry name" value="HEPATOCELLULAR CARCINOMA-ASSOCIATED ANTIGEN"/>
    <property type="match status" value="1"/>
</dbReference>
<evidence type="ECO:0000313" key="1">
    <source>
        <dbReference type="EMBL" id="NYG34254.1"/>
    </source>
</evidence>
<dbReference type="EMBL" id="JACCFH010000001">
    <property type="protein sequence ID" value="NYG34254.1"/>
    <property type="molecule type" value="Genomic_DNA"/>
</dbReference>
<name>A0A7Y9R236_9BURK</name>
<dbReference type="SUPFAM" id="SSF53335">
    <property type="entry name" value="S-adenosyl-L-methionine-dependent methyltransferases"/>
    <property type="match status" value="1"/>
</dbReference>
<keyword evidence="2" id="KW-1185">Reference proteome</keyword>
<gene>
    <name evidence="1" type="ORF">BDD16_003240</name>
</gene>
<comment type="caution">
    <text evidence="1">The sequence shown here is derived from an EMBL/GenBank/DDBJ whole genome shotgun (WGS) entry which is preliminary data.</text>
</comment>
<reference evidence="1 2" key="1">
    <citation type="submission" date="2020-07" db="EMBL/GenBank/DDBJ databases">
        <title>Genomic Encyclopedia of Archaeal and Bacterial Type Strains, Phase II (KMG-II): from individual species to whole genera.</title>
        <authorList>
            <person name="Goeker M."/>
        </authorList>
    </citation>
    <scope>NUCLEOTIDE SEQUENCE [LARGE SCALE GENOMIC DNA]</scope>
    <source>
        <strain evidence="1 2">DSM 21226</strain>
    </source>
</reference>